<dbReference type="PROSITE" id="PS52038">
    <property type="entry name" value="TOPO_IB_2"/>
    <property type="match status" value="1"/>
</dbReference>
<dbReference type="GO" id="GO:0003677">
    <property type="term" value="F:DNA binding"/>
    <property type="evidence" value="ECO:0007669"/>
    <property type="project" value="UniProtKB-KW"/>
</dbReference>
<dbReference type="PRINTS" id="PR00416">
    <property type="entry name" value="EUTPISMRASEI"/>
</dbReference>
<dbReference type="Gene3D" id="3.90.15.10">
    <property type="entry name" value="Topoisomerase I, Chain A, domain 3"/>
    <property type="match status" value="1"/>
</dbReference>
<gene>
    <name evidence="10" type="ORF">AVDCRST_MAG11-487</name>
</gene>
<comment type="catalytic activity">
    <reaction evidence="1">
        <text>ATP-independent breakage of single-stranded DNA, followed by passage and rejoining.</text>
        <dbReference type="EC" id="5.6.2.1"/>
    </reaction>
</comment>
<dbReference type="InterPro" id="IPR049331">
    <property type="entry name" value="Top1B_N_bact"/>
</dbReference>
<dbReference type="InterPro" id="IPR035447">
    <property type="entry name" value="DNA_topo_I_N_sf"/>
</dbReference>
<name>A0A6J4K5R7_9BACT</name>
<dbReference type="SUPFAM" id="SSF55869">
    <property type="entry name" value="DNA topoisomerase I domain"/>
    <property type="match status" value="1"/>
</dbReference>
<keyword evidence="6" id="KW-0413">Isomerase</keyword>
<dbReference type="InterPro" id="IPR013500">
    <property type="entry name" value="TopoI_cat_euk"/>
</dbReference>
<evidence type="ECO:0000256" key="7">
    <source>
        <dbReference type="SAM" id="MobiDB-lite"/>
    </source>
</evidence>
<sequence length="351" mass="39532">MATQWIRRLGTKRSGFRYVKADGTPVRAARTLARIDALRIPPAWTDVHVATTDAAAVQAWGFDAKGRKQYRYHERAMARSELRKHHRVRELAHDLPAIRRRIGRDFARRGLTRARVTAGVIRLISEGFFRVGSERYAKENKTFGITTLQKRHVRIEDGCAVFSYVGKRSIEQRQVIVDAALARFVAQLAGTPGRRLFRYQDADGQWADLSARDVNEYLHALVGVPYTAKDFRTWGGTLRAAMVLSDIGAPTSPAEAKKNVLTAVRLVAAELGNTPLIARKSYIHPLVLSRYLDEGETIAPPRRLRATGAAAHTADERALIDFLNRHFPERRAAERRAPREDARDRREGGGR</sequence>
<evidence type="ECO:0000256" key="5">
    <source>
        <dbReference type="ARBA" id="ARBA00023125"/>
    </source>
</evidence>
<evidence type="ECO:0000256" key="3">
    <source>
        <dbReference type="ARBA" id="ARBA00012891"/>
    </source>
</evidence>
<dbReference type="AlphaFoldDB" id="A0A6J4K5R7"/>
<dbReference type="Pfam" id="PF21338">
    <property type="entry name" value="Top1B_N_bact"/>
    <property type="match status" value="1"/>
</dbReference>
<feature type="domain" description="DNA topoisomerase IB N-terminal" evidence="9">
    <location>
        <begin position="15"/>
        <end position="63"/>
    </location>
</feature>
<comment type="similarity">
    <text evidence="2">Belongs to the type IB topoisomerase family.</text>
</comment>
<keyword evidence="4" id="KW-0799">Topoisomerase</keyword>
<dbReference type="EC" id="5.6.2.1" evidence="3"/>
<feature type="region of interest" description="Disordered" evidence="7">
    <location>
        <begin position="330"/>
        <end position="351"/>
    </location>
</feature>
<dbReference type="InterPro" id="IPR011010">
    <property type="entry name" value="DNA_brk_join_enz"/>
</dbReference>
<dbReference type="Gene3D" id="1.10.132.120">
    <property type="match status" value="1"/>
</dbReference>
<evidence type="ECO:0000256" key="2">
    <source>
        <dbReference type="ARBA" id="ARBA00006645"/>
    </source>
</evidence>
<dbReference type="InterPro" id="IPR014711">
    <property type="entry name" value="TopoI_cat_a-hlx-sub_euk"/>
</dbReference>
<protein>
    <recommendedName>
        <fullName evidence="3">DNA topoisomerase</fullName>
        <ecNumber evidence="3">5.6.2.1</ecNumber>
    </recommendedName>
</protein>
<keyword evidence="5" id="KW-0238">DNA-binding</keyword>
<dbReference type="Pfam" id="PF01028">
    <property type="entry name" value="Topoisom_I"/>
    <property type="match status" value="1"/>
</dbReference>
<evidence type="ECO:0000256" key="4">
    <source>
        <dbReference type="ARBA" id="ARBA00023029"/>
    </source>
</evidence>
<feature type="domain" description="DNA topoisomerase I catalytic core eukaryotic-type" evidence="8">
    <location>
        <begin position="79"/>
        <end position="291"/>
    </location>
</feature>
<dbReference type="EMBL" id="CADCTU010000107">
    <property type="protein sequence ID" value="CAA9295904.1"/>
    <property type="molecule type" value="Genomic_DNA"/>
</dbReference>
<accession>A0A6J4K5R7</accession>
<dbReference type="InterPro" id="IPR001631">
    <property type="entry name" value="TopoI"/>
</dbReference>
<reference evidence="10" key="1">
    <citation type="submission" date="2020-02" db="EMBL/GenBank/DDBJ databases">
        <authorList>
            <person name="Meier V. D."/>
        </authorList>
    </citation>
    <scope>NUCLEOTIDE SEQUENCE</scope>
    <source>
        <strain evidence="10">AVDCRST_MAG11</strain>
    </source>
</reference>
<dbReference type="SUPFAM" id="SSF56349">
    <property type="entry name" value="DNA breaking-rejoining enzymes"/>
    <property type="match status" value="1"/>
</dbReference>
<evidence type="ECO:0000256" key="1">
    <source>
        <dbReference type="ARBA" id="ARBA00000213"/>
    </source>
</evidence>
<dbReference type="Gene3D" id="3.30.66.10">
    <property type="entry name" value="DNA topoisomerase I domain"/>
    <property type="match status" value="1"/>
</dbReference>
<organism evidence="10">
    <name type="scientific">uncultured Gemmatimonadaceae bacterium</name>
    <dbReference type="NCBI Taxonomy" id="246130"/>
    <lineage>
        <taxon>Bacteria</taxon>
        <taxon>Pseudomonadati</taxon>
        <taxon>Gemmatimonadota</taxon>
        <taxon>Gemmatimonadia</taxon>
        <taxon>Gemmatimonadales</taxon>
        <taxon>Gemmatimonadaceae</taxon>
        <taxon>environmental samples</taxon>
    </lineage>
</organism>
<evidence type="ECO:0000313" key="10">
    <source>
        <dbReference type="EMBL" id="CAA9295904.1"/>
    </source>
</evidence>
<dbReference type="GO" id="GO:0006265">
    <property type="term" value="P:DNA topological change"/>
    <property type="evidence" value="ECO:0007669"/>
    <property type="project" value="InterPro"/>
</dbReference>
<dbReference type="GO" id="GO:0003917">
    <property type="term" value="F:DNA topoisomerase type I (single strand cut, ATP-independent) activity"/>
    <property type="evidence" value="ECO:0007669"/>
    <property type="project" value="UniProtKB-EC"/>
</dbReference>
<evidence type="ECO:0000259" key="9">
    <source>
        <dbReference type="Pfam" id="PF21338"/>
    </source>
</evidence>
<evidence type="ECO:0000259" key="8">
    <source>
        <dbReference type="Pfam" id="PF01028"/>
    </source>
</evidence>
<proteinExistence type="inferred from homology"/>
<evidence type="ECO:0000256" key="6">
    <source>
        <dbReference type="ARBA" id="ARBA00023235"/>
    </source>
</evidence>